<dbReference type="InterPro" id="IPR009467">
    <property type="entry name" value="Glycolipid-bd_prot_put"/>
</dbReference>
<evidence type="ECO:0008006" key="3">
    <source>
        <dbReference type="Google" id="ProtNLM"/>
    </source>
</evidence>
<dbReference type="SUPFAM" id="SSF159275">
    <property type="entry name" value="PA1994-like"/>
    <property type="match status" value="1"/>
</dbReference>
<dbReference type="EMBL" id="AP022870">
    <property type="protein sequence ID" value="BCB80986.1"/>
    <property type="molecule type" value="Genomic_DNA"/>
</dbReference>
<reference evidence="1 2" key="2">
    <citation type="submission" date="2020-03" db="EMBL/GenBank/DDBJ databases">
        <authorList>
            <person name="Ichikawa N."/>
            <person name="Kimura A."/>
            <person name="Kitahashi Y."/>
            <person name="Uohara A."/>
        </authorList>
    </citation>
    <scope>NUCLEOTIDE SEQUENCE [LARGE SCALE GENOMIC DNA]</scope>
    <source>
        <strain evidence="1 2">NBRC 107702</strain>
    </source>
</reference>
<dbReference type="Pfam" id="PF06475">
    <property type="entry name" value="Glycolipid_bind"/>
    <property type="match status" value="1"/>
</dbReference>
<dbReference type="Proteomes" id="UP000502508">
    <property type="component" value="Chromosome"/>
</dbReference>
<accession>A0A6F8Y4E5</accession>
<evidence type="ECO:0000313" key="2">
    <source>
        <dbReference type="Proteomes" id="UP000502508"/>
    </source>
</evidence>
<protein>
    <recommendedName>
        <fullName evidence="3">Glycolipid-binding domain-containing protein</fullName>
    </recommendedName>
</protein>
<keyword evidence="2" id="KW-1185">Reference proteome</keyword>
<name>A0A6F8Y4E5_9ACTN</name>
<dbReference type="RefSeq" id="WP_173040987.1">
    <property type="nucleotide sequence ID" value="NZ_AP022870.1"/>
</dbReference>
<organism evidence="1 2">
    <name type="scientific">Phytohabitans flavus</name>
    <dbReference type="NCBI Taxonomy" id="1076124"/>
    <lineage>
        <taxon>Bacteria</taxon>
        <taxon>Bacillati</taxon>
        <taxon>Actinomycetota</taxon>
        <taxon>Actinomycetes</taxon>
        <taxon>Micromonosporales</taxon>
        <taxon>Micromonosporaceae</taxon>
    </lineage>
</organism>
<gene>
    <name evidence="1" type="ORF">Pflav_073960</name>
</gene>
<dbReference type="AlphaFoldDB" id="A0A6F8Y4E5"/>
<proteinExistence type="predicted"/>
<evidence type="ECO:0000313" key="1">
    <source>
        <dbReference type="EMBL" id="BCB80986.1"/>
    </source>
</evidence>
<dbReference type="KEGG" id="pfla:Pflav_073960"/>
<sequence>MATLPKALLWQRTDTTGTDLALFDDRRGLIARGVATAIDPIPYLCRYELVTDETWATAHLDVTVEGAGWLRSLRLERAAGRWRATTAEQGDLDRVLISEGHAPAGLPGTDEPDRLHDAIDIDLAGAPLPNTLPIRRLGLLDAPPGTTHALTMAWVLVPSLEVLPSAQTYRVVDESTIRFDLEGFGADLAVDKEGYVLTYPGLAERQA</sequence>
<reference evidence="1 2" key="1">
    <citation type="submission" date="2020-03" db="EMBL/GenBank/DDBJ databases">
        <title>Whole genome shotgun sequence of Phytohabitans flavus NBRC 107702.</title>
        <authorList>
            <person name="Komaki H."/>
            <person name="Tamura T."/>
        </authorList>
    </citation>
    <scope>NUCLEOTIDE SEQUENCE [LARGE SCALE GENOMIC DNA]</scope>
    <source>
        <strain evidence="1 2">NBRC 107702</strain>
    </source>
</reference>